<organism evidence="2 3">
    <name type="scientific">Ensete ventricosum</name>
    <name type="common">Abyssinian banana</name>
    <name type="synonym">Musa ensete</name>
    <dbReference type="NCBI Taxonomy" id="4639"/>
    <lineage>
        <taxon>Eukaryota</taxon>
        <taxon>Viridiplantae</taxon>
        <taxon>Streptophyta</taxon>
        <taxon>Embryophyta</taxon>
        <taxon>Tracheophyta</taxon>
        <taxon>Spermatophyta</taxon>
        <taxon>Magnoliopsida</taxon>
        <taxon>Liliopsida</taxon>
        <taxon>Zingiberales</taxon>
        <taxon>Musaceae</taxon>
        <taxon>Ensete</taxon>
    </lineage>
</organism>
<evidence type="ECO:0000313" key="3">
    <source>
        <dbReference type="Proteomes" id="UP000287651"/>
    </source>
</evidence>
<feature type="compositionally biased region" description="Basic and acidic residues" evidence="1">
    <location>
        <begin position="68"/>
        <end position="78"/>
    </location>
</feature>
<accession>A0A427A6V0</accession>
<comment type="caution">
    <text evidence="2">The sequence shown here is derived from an EMBL/GenBank/DDBJ whole genome shotgun (WGS) entry which is preliminary data.</text>
</comment>
<reference evidence="2 3" key="1">
    <citation type="journal article" date="2014" name="Agronomy (Basel)">
        <title>A Draft Genome Sequence for Ensete ventricosum, the Drought-Tolerant Tree Against Hunger.</title>
        <authorList>
            <person name="Harrison J."/>
            <person name="Moore K.A."/>
            <person name="Paszkiewicz K."/>
            <person name="Jones T."/>
            <person name="Grant M."/>
            <person name="Ambacheew D."/>
            <person name="Muzemil S."/>
            <person name="Studholme D.J."/>
        </authorList>
    </citation>
    <scope>NUCLEOTIDE SEQUENCE [LARGE SCALE GENOMIC DNA]</scope>
</reference>
<name>A0A427A6V0_ENSVE</name>
<protein>
    <submittedName>
        <fullName evidence="2">Uncharacterized protein</fullName>
    </submittedName>
</protein>
<feature type="compositionally biased region" description="Basic and acidic residues" evidence="1">
    <location>
        <begin position="87"/>
        <end position="108"/>
    </location>
</feature>
<evidence type="ECO:0000313" key="2">
    <source>
        <dbReference type="EMBL" id="RRT71970.1"/>
    </source>
</evidence>
<dbReference type="Proteomes" id="UP000287651">
    <property type="component" value="Unassembled WGS sequence"/>
</dbReference>
<gene>
    <name evidence="2" type="ORF">B296_00012142</name>
</gene>
<feature type="compositionally biased region" description="Basic and acidic residues" evidence="1">
    <location>
        <begin position="46"/>
        <end position="55"/>
    </location>
</feature>
<proteinExistence type="predicted"/>
<evidence type="ECO:0000256" key="1">
    <source>
        <dbReference type="SAM" id="MobiDB-lite"/>
    </source>
</evidence>
<sequence>MQSASNYPRVLPGIVKGGIGAHLSEKLKCPKAPKCSRCLGAQGSDGEMKEEKVPPSERGNSRRRSARLTRERRLPDRMRARKTRIRVKGEGRREKGEGRREGGPRDGECVGLSGLVEPNQSIRVRFELN</sequence>
<feature type="region of interest" description="Disordered" evidence="1">
    <location>
        <begin position="34"/>
        <end position="114"/>
    </location>
</feature>
<dbReference type="EMBL" id="AMZH03003552">
    <property type="protein sequence ID" value="RRT71970.1"/>
    <property type="molecule type" value="Genomic_DNA"/>
</dbReference>
<dbReference type="AlphaFoldDB" id="A0A427A6V0"/>